<evidence type="ECO:0000313" key="2">
    <source>
        <dbReference type="EMBL" id="KAK4184138.1"/>
    </source>
</evidence>
<comment type="caution">
    <text evidence="2">The sequence shown here is derived from an EMBL/GenBank/DDBJ whole genome shotgun (WGS) entry which is preliminary data.</text>
</comment>
<protein>
    <submittedName>
        <fullName evidence="2">Uncharacterized protein</fullName>
    </submittedName>
</protein>
<feature type="compositionally biased region" description="Basic and acidic residues" evidence="1">
    <location>
        <begin position="59"/>
        <end position="70"/>
    </location>
</feature>
<proteinExistence type="predicted"/>
<accession>A0AAN6WM36</accession>
<reference evidence="2" key="2">
    <citation type="submission" date="2023-05" db="EMBL/GenBank/DDBJ databases">
        <authorList>
            <consortium name="Lawrence Berkeley National Laboratory"/>
            <person name="Steindorff A."/>
            <person name="Hensen N."/>
            <person name="Bonometti L."/>
            <person name="Westerberg I."/>
            <person name="Brannstrom I.O."/>
            <person name="Guillou S."/>
            <person name="Cros-Aarteil S."/>
            <person name="Calhoun S."/>
            <person name="Haridas S."/>
            <person name="Kuo A."/>
            <person name="Mondo S."/>
            <person name="Pangilinan J."/>
            <person name="Riley R."/>
            <person name="Labutti K."/>
            <person name="Andreopoulos B."/>
            <person name="Lipzen A."/>
            <person name="Chen C."/>
            <person name="Yanf M."/>
            <person name="Daum C."/>
            <person name="Ng V."/>
            <person name="Clum A."/>
            <person name="Ohm R."/>
            <person name="Martin F."/>
            <person name="Silar P."/>
            <person name="Natvig D."/>
            <person name="Lalanne C."/>
            <person name="Gautier V."/>
            <person name="Ament-Velasquez S.L."/>
            <person name="Kruys A."/>
            <person name="Hutchinson M.I."/>
            <person name="Powell A.J."/>
            <person name="Barry K."/>
            <person name="Miller A.N."/>
            <person name="Grigoriev I.V."/>
            <person name="Debuchy R."/>
            <person name="Gladieux P."/>
            <person name="Thoren M.H."/>
            <person name="Johannesson H."/>
        </authorList>
    </citation>
    <scope>NUCLEOTIDE SEQUENCE</scope>
    <source>
        <strain evidence="2">PSN309</strain>
    </source>
</reference>
<organism evidence="2 3">
    <name type="scientific">Podospora australis</name>
    <dbReference type="NCBI Taxonomy" id="1536484"/>
    <lineage>
        <taxon>Eukaryota</taxon>
        <taxon>Fungi</taxon>
        <taxon>Dikarya</taxon>
        <taxon>Ascomycota</taxon>
        <taxon>Pezizomycotina</taxon>
        <taxon>Sordariomycetes</taxon>
        <taxon>Sordariomycetidae</taxon>
        <taxon>Sordariales</taxon>
        <taxon>Podosporaceae</taxon>
        <taxon>Podospora</taxon>
    </lineage>
</organism>
<dbReference type="Proteomes" id="UP001302126">
    <property type="component" value="Unassembled WGS sequence"/>
</dbReference>
<feature type="region of interest" description="Disordered" evidence="1">
    <location>
        <begin position="45"/>
        <end position="81"/>
    </location>
</feature>
<gene>
    <name evidence="2" type="ORF">QBC35DRAFT_455575</name>
</gene>
<keyword evidence="3" id="KW-1185">Reference proteome</keyword>
<dbReference type="EMBL" id="MU864503">
    <property type="protein sequence ID" value="KAK4184138.1"/>
    <property type="molecule type" value="Genomic_DNA"/>
</dbReference>
<dbReference type="AlphaFoldDB" id="A0AAN6WM36"/>
<name>A0AAN6WM36_9PEZI</name>
<evidence type="ECO:0000313" key="3">
    <source>
        <dbReference type="Proteomes" id="UP001302126"/>
    </source>
</evidence>
<reference evidence="2" key="1">
    <citation type="journal article" date="2023" name="Mol. Phylogenet. Evol.">
        <title>Genome-scale phylogeny and comparative genomics of the fungal order Sordariales.</title>
        <authorList>
            <person name="Hensen N."/>
            <person name="Bonometti L."/>
            <person name="Westerberg I."/>
            <person name="Brannstrom I.O."/>
            <person name="Guillou S."/>
            <person name="Cros-Aarteil S."/>
            <person name="Calhoun S."/>
            <person name="Haridas S."/>
            <person name="Kuo A."/>
            <person name="Mondo S."/>
            <person name="Pangilinan J."/>
            <person name="Riley R."/>
            <person name="LaButti K."/>
            <person name="Andreopoulos B."/>
            <person name="Lipzen A."/>
            <person name="Chen C."/>
            <person name="Yan M."/>
            <person name="Daum C."/>
            <person name="Ng V."/>
            <person name="Clum A."/>
            <person name="Steindorff A."/>
            <person name="Ohm R.A."/>
            <person name="Martin F."/>
            <person name="Silar P."/>
            <person name="Natvig D.O."/>
            <person name="Lalanne C."/>
            <person name="Gautier V."/>
            <person name="Ament-Velasquez S.L."/>
            <person name="Kruys A."/>
            <person name="Hutchinson M.I."/>
            <person name="Powell A.J."/>
            <person name="Barry K."/>
            <person name="Miller A.N."/>
            <person name="Grigoriev I.V."/>
            <person name="Debuchy R."/>
            <person name="Gladieux P."/>
            <person name="Hiltunen Thoren M."/>
            <person name="Johannesson H."/>
        </authorList>
    </citation>
    <scope>NUCLEOTIDE SEQUENCE</scope>
    <source>
        <strain evidence="2">PSN309</strain>
    </source>
</reference>
<evidence type="ECO:0000256" key="1">
    <source>
        <dbReference type="SAM" id="MobiDB-lite"/>
    </source>
</evidence>
<sequence length="323" mass="36950">MLGFGAHSMASTINLTSEGITSQFPSSRSNRRRLPRRMSFDIWQSPMDRQLQQAAEEEEARRSRDAEEQHQAAIAGRRARERAAEETAAAAAFAREQRASYAQLMSSIPAWEIDRTAPLARHNNWWESETATLAAVFEVDGAFSRFLPMMPQEVREYARNDPVLRRLAYNFYVGHTAAQRFLQTLVHGDAVQQNPEQTADILHEYIQNHWYPFDEFEVVTFVPQPSDNDEQHKRRARHFIRRLVTVLVNAGEFDTARQLVQPGSLEQVEIAWGTYLRFPQGVGRSGRSIDEMLGLPLYSVAVEPENVVQEAMAELVQHPQDEE</sequence>